<feature type="region of interest" description="Disordered" evidence="2">
    <location>
        <begin position="1"/>
        <end position="54"/>
    </location>
</feature>
<keyword evidence="3" id="KW-0489">Methyltransferase</keyword>
<dbReference type="SUPFAM" id="SSF53335">
    <property type="entry name" value="S-adenosyl-L-methionine-dependent methyltransferases"/>
    <property type="match status" value="1"/>
</dbReference>
<evidence type="ECO:0000313" key="3">
    <source>
        <dbReference type="EMBL" id="KZL74019.1"/>
    </source>
</evidence>
<evidence type="ECO:0000256" key="2">
    <source>
        <dbReference type="SAM" id="MobiDB-lite"/>
    </source>
</evidence>
<evidence type="ECO:0000256" key="1">
    <source>
        <dbReference type="ARBA" id="ARBA00038158"/>
    </source>
</evidence>
<protein>
    <submittedName>
        <fullName evidence="3">SAM-dependent methyltransferase</fullName>
    </submittedName>
</protein>
<dbReference type="GO" id="GO:0008168">
    <property type="term" value="F:methyltransferase activity"/>
    <property type="evidence" value="ECO:0007669"/>
    <property type="project" value="UniProtKB-KW"/>
</dbReference>
<organism evidence="3 4">
    <name type="scientific">Colletotrichum tofieldiae</name>
    <dbReference type="NCBI Taxonomy" id="708197"/>
    <lineage>
        <taxon>Eukaryota</taxon>
        <taxon>Fungi</taxon>
        <taxon>Dikarya</taxon>
        <taxon>Ascomycota</taxon>
        <taxon>Pezizomycotina</taxon>
        <taxon>Sordariomycetes</taxon>
        <taxon>Hypocreomycetidae</taxon>
        <taxon>Glomerellales</taxon>
        <taxon>Glomerellaceae</taxon>
        <taxon>Colletotrichum</taxon>
        <taxon>Colletotrichum spaethianum species complex</taxon>
    </lineage>
</organism>
<dbReference type="Gene3D" id="3.40.50.150">
    <property type="entry name" value="Vaccinia Virus protein VP39"/>
    <property type="match status" value="1"/>
</dbReference>
<keyword evidence="3" id="KW-0808">Transferase</keyword>
<dbReference type="GO" id="GO:0032259">
    <property type="term" value="P:methylation"/>
    <property type="evidence" value="ECO:0007669"/>
    <property type="project" value="UniProtKB-KW"/>
</dbReference>
<dbReference type="Proteomes" id="UP000076552">
    <property type="component" value="Unassembled WGS sequence"/>
</dbReference>
<gene>
    <name evidence="3" type="ORF">CT0861_10577</name>
</gene>
<dbReference type="EMBL" id="LFIV01000037">
    <property type="protein sequence ID" value="KZL74019.1"/>
    <property type="molecule type" value="Genomic_DNA"/>
</dbReference>
<proteinExistence type="inferred from homology"/>
<dbReference type="Pfam" id="PF13489">
    <property type="entry name" value="Methyltransf_23"/>
    <property type="match status" value="1"/>
</dbReference>
<evidence type="ECO:0000313" key="4">
    <source>
        <dbReference type="Proteomes" id="UP000076552"/>
    </source>
</evidence>
<dbReference type="PANTHER" id="PTHR43591:SF10">
    <property type="entry name" value="ABC TRANSMEMBRANE TYPE-1 DOMAIN-CONTAINING PROTEIN-RELATED"/>
    <property type="match status" value="1"/>
</dbReference>
<dbReference type="STRING" id="708197.A0A166V0D8"/>
<accession>A0A166V0D8</accession>
<comment type="caution">
    <text evidence="3">The sequence shown here is derived from an EMBL/GenBank/DDBJ whole genome shotgun (WGS) entry which is preliminary data.</text>
</comment>
<dbReference type="PANTHER" id="PTHR43591">
    <property type="entry name" value="METHYLTRANSFERASE"/>
    <property type="match status" value="1"/>
</dbReference>
<keyword evidence="4" id="KW-1185">Reference proteome</keyword>
<dbReference type="CDD" id="cd02440">
    <property type="entry name" value="AdoMet_MTases"/>
    <property type="match status" value="1"/>
</dbReference>
<feature type="compositionally biased region" description="Low complexity" evidence="2">
    <location>
        <begin position="15"/>
        <end position="32"/>
    </location>
</feature>
<comment type="similarity">
    <text evidence="1">Belongs to the methyltransferase superfamily. LaeA methyltransferase family.</text>
</comment>
<reference evidence="3 4" key="1">
    <citation type="submission" date="2015-06" db="EMBL/GenBank/DDBJ databases">
        <title>Survival trade-offs in plant roots during colonization by closely related pathogenic and mutualistic fungi.</title>
        <authorList>
            <person name="Hacquard S."/>
            <person name="Kracher B."/>
            <person name="Hiruma K."/>
            <person name="Weinman A."/>
            <person name="Muench P."/>
            <person name="Garrido Oter R."/>
            <person name="Ver Loren van Themaat E."/>
            <person name="Dallerey J.-F."/>
            <person name="Damm U."/>
            <person name="Henrissat B."/>
            <person name="Lespinet O."/>
            <person name="Thon M."/>
            <person name="Kemen E."/>
            <person name="McHardy A.C."/>
            <person name="Schulze-Lefert P."/>
            <person name="O'Connell R.J."/>
        </authorList>
    </citation>
    <scope>NUCLEOTIDE SEQUENCE [LARGE SCALE GENOMIC DNA]</scope>
    <source>
        <strain evidence="3 4">0861</strain>
    </source>
</reference>
<name>A0A166V0D8_9PEZI</name>
<dbReference type="AlphaFoldDB" id="A0A166V0D8"/>
<dbReference type="InterPro" id="IPR029063">
    <property type="entry name" value="SAM-dependent_MTases_sf"/>
</dbReference>
<sequence length="356" mass="39686">MSAASNPIIEPTGSTPANTAAPADGPAGGPVTVDPAVENSVDDESEAETGSILSTSTASLTKSITEYRRLHGRTYTQKVDYWAPNDERQNEGLDINHYWMTVFFGDKLFLAPIGDDSQTVLDVGTGTGVWAIDFADEFPSAEVIGVDVSPIQPTWVPPNCKFQIDDIEQSWTWPADHFDFIHIRNLEGCIADWRALYENAFECTKPGGYIEIKEFDIESRSQVQTLDDNHPFKTWPKHLLHACDKLGKVGLQCRDHGIAKNLEAVGFVDVVEKKWAIPIGAWANDPMLKEVGIGSLEYLDQSLEGFGTFLLKEMLGWEYSEVLVFVSEFRKALKDYKMQPVFDLHLVYARKPEAAH</sequence>